<gene>
    <name evidence="2" type="primary">LOC116295207</name>
</gene>
<keyword evidence="1" id="KW-1185">Reference proteome</keyword>
<dbReference type="Proteomes" id="UP000515163">
    <property type="component" value="Unplaced"/>
</dbReference>
<sequence length="175" mass="19499">MGNSFGGTNKQPVDSRKHICILYNGSDSLQKENVRSFRDALNGGLGGKNIKITKFIDVSKEHIDGMQWLSQIRHVLVVCVDQAGNGSIRQVLDKRGIKDGGPQDTMHAKVLSVSFGTEPPQRIMGDILQRVEVDMQRDFCFNFQNLKGIDANDFDNSEVMQALRTTIISAMEDEN</sequence>
<dbReference type="GeneID" id="116295207"/>
<dbReference type="AlphaFoldDB" id="A0A6P8HR31"/>
<reference evidence="2" key="1">
    <citation type="submission" date="2025-08" db="UniProtKB">
        <authorList>
            <consortium name="RefSeq"/>
        </authorList>
    </citation>
    <scope>IDENTIFICATION</scope>
    <source>
        <tissue evidence="2">Tentacle</tissue>
    </source>
</reference>
<dbReference type="RefSeq" id="XP_031558829.1">
    <property type="nucleotide sequence ID" value="XM_031702969.1"/>
</dbReference>
<name>A0A6P8HR31_ACTTE</name>
<dbReference type="OrthoDB" id="10270714at2759"/>
<proteinExistence type="predicted"/>
<accession>A0A6P8HR31</accession>
<evidence type="ECO:0000313" key="2">
    <source>
        <dbReference type="RefSeq" id="XP_031558829.1"/>
    </source>
</evidence>
<evidence type="ECO:0000313" key="1">
    <source>
        <dbReference type="Proteomes" id="UP000515163"/>
    </source>
</evidence>
<dbReference type="KEGG" id="aten:116295207"/>
<dbReference type="InParanoid" id="A0A6P8HR31"/>
<protein>
    <submittedName>
        <fullName evidence="2">Uncharacterized protein LOC116295207</fullName>
    </submittedName>
</protein>
<organism evidence="1 2">
    <name type="scientific">Actinia tenebrosa</name>
    <name type="common">Australian red waratah sea anemone</name>
    <dbReference type="NCBI Taxonomy" id="6105"/>
    <lineage>
        <taxon>Eukaryota</taxon>
        <taxon>Metazoa</taxon>
        <taxon>Cnidaria</taxon>
        <taxon>Anthozoa</taxon>
        <taxon>Hexacorallia</taxon>
        <taxon>Actiniaria</taxon>
        <taxon>Actiniidae</taxon>
        <taxon>Actinia</taxon>
    </lineage>
</organism>